<sequence length="73" mass="7677">MLGIGQTGKGNLKTLSGFLRSPFSLHARCPEELTPRSHKAAVCLTSIGSAMLGLASAIRRYITSGRMGSDADI</sequence>
<protein>
    <submittedName>
        <fullName evidence="1">Xyloglucan glycosyltransferase 12</fullName>
    </submittedName>
</protein>
<dbReference type="EMBL" id="SMOL01000753">
    <property type="protein sequence ID" value="KAB2599449.1"/>
    <property type="molecule type" value="Genomic_DNA"/>
</dbReference>
<evidence type="ECO:0000313" key="1">
    <source>
        <dbReference type="EMBL" id="KAB2599449.1"/>
    </source>
</evidence>
<evidence type="ECO:0000313" key="2">
    <source>
        <dbReference type="Proteomes" id="UP000327157"/>
    </source>
</evidence>
<dbReference type="GO" id="GO:0016740">
    <property type="term" value="F:transferase activity"/>
    <property type="evidence" value="ECO:0007669"/>
    <property type="project" value="UniProtKB-KW"/>
</dbReference>
<reference evidence="2" key="2">
    <citation type="submission" date="2019-10" db="EMBL/GenBank/DDBJ databases">
        <title>A de novo genome assembly of a pear dwarfing rootstock.</title>
        <authorList>
            <person name="Wang F."/>
            <person name="Wang J."/>
            <person name="Li S."/>
            <person name="Zhang Y."/>
            <person name="Fang M."/>
            <person name="Ma L."/>
            <person name="Zhao Y."/>
            <person name="Jiang S."/>
        </authorList>
    </citation>
    <scope>NUCLEOTIDE SEQUENCE [LARGE SCALE GENOMIC DNA]</scope>
</reference>
<proteinExistence type="predicted"/>
<reference evidence="1 2" key="3">
    <citation type="submission" date="2019-11" db="EMBL/GenBank/DDBJ databases">
        <title>A de novo genome assembly of a pear dwarfing rootstock.</title>
        <authorList>
            <person name="Wang F."/>
            <person name="Wang J."/>
            <person name="Li S."/>
            <person name="Zhang Y."/>
            <person name="Fang M."/>
            <person name="Ma L."/>
            <person name="Zhao Y."/>
            <person name="Jiang S."/>
        </authorList>
    </citation>
    <scope>NUCLEOTIDE SEQUENCE [LARGE SCALE GENOMIC DNA]</scope>
    <source>
        <strain evidence="1">S2</strain>
        <tissue evidence="1">Leaf</tissue>
    </source>
</reference>
<keyword evidence="1" id="KW-0808">Transferase</keyword>
<gene>
    <name evidence="1" type="ORF">D8674_009720</name>
</gene>
<keyword evidence="2" id="KW-1185">Reference proteome</keyword>
<accession>A0A5N5F8S2</accession>
<dbReference type="Proteomes" id="UP000327157">
    <property type="component" value="Chromosome 13"/>
</dbReference>
<comment type="caution">
    <text evidence="1">The sequence shown here is derived from an EMBL/GenBank/DDBJ whole genome shotgun (WGS) entry which is preliminary data.</text>
</comment>
<reference evidence="1 2" key="1">
    <citation type="submission" date="2019-09" db="EMBL/GenBank/DDBJ databases">
        <authorList>
            <person name="Ou C."/>
        </authorList>
    </citation>
    <scope>NUCLEOTIDE SEQUENCE [LARGE SCALE GENOMIC DNA]</scope>
    <source>
        <strain evidence="1">S2</strain>
        <tissue evidence="1">Leaf</tissue>
    </source>
</reference>
<dbReference type="AlphaFoldDB" id="A0A5N5F8S2"/>
<organism evidence="1 2">
    <name type="scientific">Pyrus ussuriensis x Pyrus communis</name>
    <dbReference type="NCBI Taxonomy" id="2448454"/>
    <lineage>
        <taxon>Eukaryota</taxon>
        <taxon>Viridiplantae</taxon>
        <taxon>Streptophyta</taxon>
        <taxon>Embryophyta</taxon>
        <taxon>Tracheophyta</taxon>
        <taxon>Spermatophyta</taxon>
        <taxon>Magnoliopsida</taxon>
        <taxon>eudicotyledons</taxon>
        <taxon>Gunneridae</taxon>
        <taxon>Pentapetalae</taxon>
        <taxon>rosids</taxon>
        <taxon>fabids</taxon>
        <taxon>Rosales</taxon>
        <taxon>Rosaceae</taxon>
        <taxon>Amygdaloideae</taxon>
        <taxon>Maleae</taxon>
        <taxon>Pyrus</taxon>
    </lineage>
</organism>
<name>A0A5N5F8S2_9ROSA</name>